<dbReference type="EMBL" id="JAWXYB010000018">
    <property type="protein sequence ID" value="MDX5930632.1"/>
    <property type="molecule type" value="Genomic_DNA"/>
</dbReference>
<feature type="transmembrane region" description="Helical" evidence="8">
    <location>
        <begin position="21"/>
        <end position="50"/>
    </location>
</feature>
<gene>
    <name evidence="9" type="ORF">SIL87_07630</name>
</gene>
<dbReference type="GO" id="GO:0005886">
    <property type="term" value="C:plasma membrane"/>
    <property type="evidence" value="ECO:0007669"/>
    <property type="project" value="UniProtKB-SubCell"/>
</dbReference>
<sequence length="416" mass="45067">MSASTRRLPDALTRHISPKIAFPWVLLGILSPLWLNYARSLINALIIALIGVSPWHGSVSPADLGNDFLVFWPVGHLATTTDAARIYDPPWFSAWQSSHLMPHTPSYLQFFYPPPTLLLTLVTAPFGFMGGFLIWTLSLTGTGIALLRRARVPWIIIAAGVLSTANLFNMLVGQLGFLTGAMFITGLASVETAPATSGFIFGALVLKPQAGLLAPIALLARREYRPIVTGTIMIACLCAAITLISGWSIWGAFLLEGMKTSHQILVAPFPTTYEQKGASVFWMVRSLGGSVGVAGVIQTISAAGAIAICFHAWRRPVTDRTALIALTVMLTLLVTPYGYTTDLCGVSIMVVWLAWEQRRLEFADVLIWMWPALCPIIATSLHMELTPLILLLGAIRAYHRLDGIGTTAPACYPASV</sequence>
<dbReference type="Proteomes" id="UP001279553">
    <property type="component" value="Unassembled WGS sequence"/>
</dbReference>
<dbReference type="AlphaFoldDB" id="A0AAW9DPR7"/>
<feature type="transmembrane region" description="Helical" evidence="8">
    <location>
        <begin position="152"/>
        <end position="171"/>
    </location>
</feature>
<reference evidence="9 10" key="1">
    <citation type="submission" date="2023-11" db="EMBL/GenBank/DDBJ databases">
        <title>MicrobeMod: A computational toolkit for identifying prokaryotic methylation and restriction-modification with nanopore sequencing.</title>
        <authorList>
            <person name="Crits-Christoph A."/>
            <person name="Kang S.C."/>
            <person name="Lee H."/>
            <person name="Ostrov N."/>
        </authorList>
    </citation>
    <scope>NUCLEOTIDE SEQUENCE [LARGE SCALE GENOMIC DNA]</scope>
    <source>
        <strain evidence="9 10">DSMZ 700</strain>
    </source>
</reference>
<feature type="transmembrane region" description="Helical" evidence="8">
    <location>
        <begin position="291"/>
        <end position="310"/>
    </location>
</feature>
<proteinExistence type="inferred from homology"/>
<keyword evidence="10" id="KW-1185">Reference proteome</keyword>
<name>A0AAW9DPR7_ACIAO</name>
<comment type="subcellular location">
    <subcellularLocation>
        <location evidence="1">Cell membrane</location>
        <topology evidence="1">Multi-pass membrane protein</topology>
    </subcellularLocation>
</comment>
<dbReference type="GO" id="GO:0016758">
    <property type="term" value="F:hexosyltransferase activity"/>
    <property type="evidence" value="ECO:0007669"/>
    <property type="project" value="InterPro"/>
</dbReference>
<dbReference type="Pfam" id="PF09594">
    <property type="entry name" value="GT87"/>
    <property type="match status" value="1"/>
</dbReference>
<evidence type="ECO:0000256" key="8">
    <source>
        <dbReference type="SAM" id="Phobius"/>
    </source>
</evidence>
<comment type="similarity">
    <text evidence="7">Belongs to the glycosyltransferase 87 family.</text>
</comment>
<feature type="transmembrane region" description="Helical" evidence="8">
    <location>
        <begin position="117"/>
        <end position="140"/>
    </location>
</feature>
<evidence type="ECO:0000256" key="3">
    <source>
        <dbReference type="ARBA" id="ARBA00022679"/>
    </source>
</evidence>
<evidence type="ECO:0000256" key="2">
    <source>
        <dbReference type="ARBA" id="ARBA00022475"/>
    </source>
</evidence>
<keyword evidence="2" id="KW-1003">Cell membrane</keyword>
<evidence type="ECO:0000256" key="6">
    <source>
        <dbReference type="ARBA" id="ARBA00023136"/>
    </source>
</evidence>
<evidence type="ECO:0000256" key="4">
    <source>
        <dbReference type="ARBA" id="ARBA00022692"/>
    </source>
</evidence>
<accession>A0AAW9DPR7</accession>
<keyword evidence="9" id="KW-0328">Glycosyltransferase</keyword>
<keyword evidence="5 8" id="KW-1133">Transmembrane helix</keyword>
<feature type="transmembrane region" description="Helical" evidence="8">
    <location>
        <begin position="367"/>
        <end position="392"/>
    </location>
</feature>
<organism evidence="9 10">
    <name type="scientific">Acidiphilium acidophilum</name>
    <name type="common">Thiobacillus acidophilus</name>
    <dbReference type="NCBI Taxonomy" id="76588"/>
    <lineage>
        <taxon>Bacteria</taxon>
        <taxon>Pseudomonadati</taxon>
        <taxon>Pseudomonadota</taxon>
        <taxon>Alphaproteobacteria</taxon>
        <taxon>Acetobacterales</taxon>
        <taxon>Acidocellaceae</taxon>
        <taxon>Acidiphilium</taxon>
    </lineage>
</organism>
<evidence type="ECO:0000313" key="10">
    <source>
        <dbReference type="Proteomes" id="UP001279553"/>
    </source>
</evidence>
<comment type="caution">
    <text evidence="9">The sequence shown here is derived from an EMBL/GenBank/DDBJ whole genome shotgun (WGS) entry which is preliminary data.</text>
</comment>
<dbReference type="RefSeq" id="WP_319613566.1">
    <property type="nucleotide sequence ID" value="NZ_JAWXYB010000018.1"/>
</dbReference>
<evidence type="ECO:0000313" key="9">
    <source>
        <dbReference type="EMBL" id="MDX5930632.1"/>
    </source>
</evidence>
<evidence type="ECO:0000256" key="7">
    <source>
        <dbReference type="ARBA" id="ARBA00024033"/>
    </source>
</evidence>
<dbReference type="EC" id="2.4.-.-" evidence="9"/>
<keyword evidence="6 8" id="KW-0472">Membrane</keyword>
<dbReference type="InterPro" id="IPR018584">
    <property type="entry name" value="GT87"/>
</dbReference>
<protein>
    <submittedName>
        <fullName evidence="9">Glycosyltransferase family 87 protein</fullName>
        <ecNumber evidence="9">2.4.-.-</ecNumber>
    </submittedName>
</protein>
<feature type="transmembrane region" description="Helical" evidence="8">
    <location>
        <begin position="227"/>
        <end position="250"/>
    </location>
</feature>
<keyword evidence="3 9" id="KW-0808">Transferase</keyword>
<keyword evidence="4 8" id="KW-0812">Transmembrane</keyword>
<evidence type="ECO:0000256" key="5">
    <source>
        <dbReference type="ARBA" id="ARBA00022989"/>
    </source>
</evidence>
<evidence type="ECO:0000256" key="1">
    <source>
        <dbReference type="ARBA" id="ARBA00004651"/>
    </source>
</evidence>
<feature type="transmembrane region" description="Helical" evidence="8">
    <location>
        <begin position="322"/>
        <end position="355"/>
    </location>
</feature>
<feature type="transmembrane region" description="Helical" evidence="8">
    <location>
        <begin position="177"/>
        <end position="206"/>
    </location>
</feature>